<dbReference type="PROSITE" id="PS50995">
    <property type="entry name" value="HTH_MARR_2"/>
    <property type="match status" value="1"/>
</dbReference>
<dbReference type="InterPro" id="IPR036390">
    <property type="entry name" value="WH_DNA-bd_sf"/>
</dbReference>
<proteinExistence type="predicted"/>
<accession>A0A1G7U6I9</accession>
<dbReference type="InterPro" id="IPR023187">
    <property type="entry name" value="Tscrpt_reg_MarR-type_CS"/>
</dbReference>
<dbReference type="InterPro" id="IPR036388">
    <property type="entry name" value="WH-like_DNA-bd_sf"/>
</dbReference>
<dbReference type="EMBL" id="FNCO01000002">
    <property type="protein sequence ID" value="SDG43275.1"/>
    <property type="molecule type" value="Genomic_DNA"/>
</dbReference>
<keyword evidence="3" id="KW-0804">Transcription</keyword>
<dbReference type="Proteomes" id="UP000182894">
    <property type="component" value="Unassembled WGS sequence"/>
</dbReference>
<sequence length="151" mass="16881">MASSCANGSVRRASRRLGQIYDEAFLACGLKATQYSLLSQIARSEQPKMRDLAQVLVMDLSALGHTLKPLVRDGLIALQVDESDRRSRRVLLTEAGQQKYAEARKISERVSQVFDKTFGVEETVKLREALDFIASEEFARSLLDELQSSET</sequence>
<name>A0A1G7U6I9_9PSED</name>
<evidence type="ECO:0000259" key="4">
    <source>
        <dbReference type="PROSITE" id="PS50995"/>
    </source>
</evidence>
<dbReference type="PROSITE" id="PS01117">
    <property type="entry name" value="HTH_MARR_1"/>
    <property type="match status" value="1"/>
</dbReference>
<dbReference type="GO" id="GO:0003700">
    <property type="term" value="F:DNA-binding transcription factor activity"/>
    <property type="evidence" value="ECO:0007669"/>
    <property type="project" value="InterPro"/>
</dbReference>
<dbReference type="AlphaFoldDB" id="A0A1G7U6I9"/>
<keyword evidence="6" id="KW-1185">Reference proteome</keyword>
<evidence type="ECO:0000313" key="5">
    <source>
        <dbReference type="EMBL" id="SDG43275.1"/>
    </source>
</evidence>
<dbReference type="InterPro" id="IPR000835">
    <property type="entry name" value="HTH_MarR-typ"/>
</dbReference>
<dbReference type="PANTHER" id="PTHR42756">
    <property type="entry name" value="TRANSCRIPTIONAL REGULATOR, MARR"/>
    <property type="match status" value="1"/>
</dbReference>
<gene>
    <name evidence="5" type="ORF">SAMN05216605_10272</name>
</gene>
<evidence type="ECO:0000313" key="6">
    <source>
        <dbReference type="Proteomes" id="UP000182894"/>
    </source>
</evidence>
<protein>
    <submittedName>
        <fullName evidence="5">Transcriptional regulator, MarR family</fullName>
    </submittedName>
</protein>
<dbReference type="GO" id="GO:0003677">
    <property type="term" value="F:DNA binding"/>
    <property type="evidence" value="ECO:0007669"/>
    <property type="project" value="UniProtKB-KW"/>
</dbReference>
<evidence type="ECO:0000256" key="3">
    <source>
        <dbReference type="ARBA" id="ARBA00023163"/>
    </source>
</evidence>
<dbReference type="SUPFAM" id="SSF46785">
    <property type="entry name" value="Winged helix' DNA-binding domain"/>
    <property type="match status" value="1"/>
</dbReference>
<evidence type="ECO:0000256" key="2">
    <source>
        <dbReference type="ARBA" id="ARBA00023125"/>
    </source>
</evidence>
<dbReference type="PANTHER" id="PTHR42756:SF1">
    <property type="entry name" value="TRANSCRIPTIONAL REPRESSOR OF EMRAB OPERON"/>
    <property type="match status" value="1"/>
</dbReference>
<feature type="domain" description="HTH marR-type" evidence="4">
    <location>
        <begin position="3"/>
        <end position="135"/>
    </location>
</feature>
<dbReference type="SMART" id="SM00347">
    <property type="entry name" value="HTH_MARR"/>
    <property type="match status" value="1"/>
</dbReference>
<organism evidence="5 6">
    <name type="scientific">Pseudomonas abietaniphila</name>
    <dbReference type="NCBI Taxonomy" id="89065"/>
    <lineage>
        <taxon>Bacteria</taxon>
        <taxon>Pseudomonadati</taxon>
        <taxon>Pseudomonadota</taxon>
        <taxon>Gammaproteobacteria</taxon>
        <taxon>Pseudomonadales</taxon>
        <taxon>Pseudomonadaceae</taxon>
        <taxon>Pseudomonas</taxon>
    </lineage>
</organism>
<dbReference type="STRING" id="89065.SAMN05216605_10272"/>
<dbReference type="Gene3D" id="1.10.10.10">
    <property type="entry name" value="Winged helix-like DNA-binding domain superfamily/Winged helix DNA-binding domain"/>
    <property type="match status" value="1"/>
</dbReference>
<dbReference type="Pfam" id="PF01047">
    <property type="entry name" value="MarR"/>
    <property type="match status" value="1"/>
</dbReference>
<keyword evidence="2" id="KW-0238">DNA-binding</keyword>
<dbReference type="RefSeq" id="WP_208605133.1">
    <property type="nucleotide sequence ID" value="NZ_FNCO01000002.1"/>
</dbReference>
<keyword evidence="1" id="KW-0805">Transcription regulation</keyword>
<evidence type="ECO:0000256" key="1">
    <source>
        <dbReference type="ARBA" id="ARBA00023015"/>
    </source>
</evidence>
<reference evidence="6" key="1">
    <citation type="submission" date="2016-10" db="EMBL/GenBank/DDBJ databases">
        <authorList>
            <person name="Varghese N."/>
            <person name="Submissions S."/>
        </authorList>
    </citation>
    <scope>NUCLEOTIDE SEQUENCE [LARGE SCALE GENOMIC DNA]</scope>
    <source>
        <strain evidence="6">ATCC 700689</strain>
    </source>
</reference>